<evidence type="ECO:0000313" key="3">
    <source>
        <dbReference type="EMBL" id="MFC5503348.1"/>
    </source>
</evidence>
<feature type="domain" description="SAF" evidence="2">
    <location>
        <begin position="44"/>
        <end position="107"/>
    </location>
</feature>
<evidence type="ECO:0000313" key="4">
    <source>
        <dbReference type="Proteomes" id="UP001596039"/>
    </source>
</evidence>
<evidence type="ECO:0000259" key="2">
    <source>
        <dbReference type="SMART" id="SM00858"/>
    </source>
</evidence>
<keyword evidence="4" id="KW-1185">Reference proteome</keyword>
<name>A0ABW0NVK9_9MICO</name>
<feature type="transmembrane region" description="Helical" evidence="1">
    <location>
        <begin position="19"/>
        <end position="40"/>
    </location>
</feature>
<organism evidence="3 4">
    <name type="scientific">Lysinimonas soli</name>
    <dbReference type="NCBI Taxonomy" id="1074233"/>
    <lineage>
        <taxon>Bacteria</taxon>
        <taxon>Bacillati</taxon>
        <taxon>Actinomycetota</taxon>
        <taxon>Actinomycetes</taxon>
        <taxon>Micrococcales</taxon>
        <taxon>Microbacteriaceae</taxon>
        <taxon>Lysinimonas</taxon>
    </lineage>
</organism>
<proteinExistence type="predicted"/>
<dbReference type="SMART" id="SM00858">
    <property type="entry name" value="SAF"/>
    <property type="match status" value="1"/>
</dbReference>
<keyword evidence="1" id="KW-1133">Transmembrane helix</keyword>
<gene>
    <name evidence="3" type="ORF">ACFPJ4_13960</name>
</gene>
<comment type="caution">
    <text evidence="3">The sequence shown here is derived from an EMBL/GenBank/DDBJ whole genome shotgun (WGS) entry which is preliminary data.</text>
</comment>
<reference evidence="4" key="1">
    <citation type="journal article" date="2019" name="Int. J. Syst. Evol. Microbiol.">
        <title>The Global Catalogue of Microorganisms (GCM) 10K type strain sequencing project: providing services to taxonomists for standard genome sequencing and annotation.</title>
        <authorList>
            <consortium name="The Broad Institute Genomics Platform"/>
            <consortium name="The Broad Institute Genome Sequencing Center for Infectious Disease"/>
            <person name="Wu L."/>
            <person name="Ma J."/>
        </authorList>
    </citation>
    <scope>NUCLEOTIDE SEQUENCE [LARGE SCALE GENOMIC DNA]</scope>
    <source>
        <strain evidence="4">CGMCC 4.6997</strain>
    </source>
</reference>
<dbReference type="RefSeq" id="WP_386741061.1">
    <property type="nucleotide sequence ID" value="NZ_JBHSMG010000004.1"/>
</dbReference>
<keyword evidence="1" id="KW-0472">Membrane</keyword>
<sequence length="232" mass="22973">MPGPDAAPRRRRATLDPRLVLGVLLVLGSVAGVVGIVSAADRRITVYAAAAALVPGERIDAGDLVRRTVALDGADRLYLAAGDIPSDGLVVTQPIAKGELLPASAVGSTAGVRSTSLVLQLAARVSGAVVPGAVVDLWAATPTQAVSAAASAALAEDASSTASAPAVLVAGATVVRVLDENDGGFAVDGRGSSIEVLVPRTKVARLLEAIADEDALAAVPAGLPLSTSGSRP</sequence>
<keyword evidence="1" id="KW-0812">Transmembrane</keyword>
<dbReference type="Proteomes" id="UP001596039">
    <property type="component" value="Unassembled WGS sequence"/>
</dbReference>
<evidence type="ECO:0000256" key="1">
    <source>
        <dbReference type="SAM" id="Phobius"/>
    </source>
</evidence>
<accession>A0ABW0NVK9</accession>
<dbReference type="EMBL" id="JBHSMG010000004">
    <property type="protein sequence ID" value="MFC5503348.1"/>
    <property type="molecule type" value="Genomic_DNA"/>
</dbReference>
<protein>
    <recommendedName>
        <fullName evidence="2">SAF domain-containing protein</fullName>
    </recommendedName>
</protein>
<dbReference type="InterPro" id="IPR013974">
    <property type="entry name" value="SAF"/>
</dbReference>